<name>A0A0F8WU46_9ZZZZ</name>
<proteinExistence type="predicted"/>
<evidence type="ECO:0000313" key="1">
    <source>
        <dbReference type="EMBL" id="KKK60402.1"/>
    </source>
</evidence>
<dbReference type="AlphaFoldDB" id="A0A0F8WU46"/>
<sequence>MSTESNSVFLITVIEHGIHQVIDVYGTEETANSAAEEFTKNFDLVKVTEWEIH</sequence>
<reference evidence="1" key="1">
    <citation type="journal article" date="2015" name="Nature">
        <title>Complex archaea that bridge the gap between prokaryotes and eukaryotes.</title>
        <authorList>
            <person name="Spang A."/>
            <person name="Saw J.H."/>
            <person name="Jorgensen S.L."/>
            <person name="Zaremba-Niedzwiedzka K."/>
            <person name="Martijn J."/>
            <person name="Lind A.E."/>
            <person name="van Eijk R."/>
            <person name="Schleper C."/>
            <person name="Guy L."/>
            <person name="Ettema T.J."/>
        </authorList>
    </citation>
    <scope>NUCLEOTIDE SEQUENCE</scope>
</reference>
<comment type="caution">
    <text evidence="1">The sequence shown here is derived from an EMBL/GenBank/DDBJ whole genome shotgun (WGS) entry which is preliminary data.</text>
</comment>
<gene>
    <name evidence="1" type="ORF">LCGC14_3024750</name>
</gene>
<dbReference type="EMBL" id="LAZR01062989">
    <property type="protein sequence ID" value="KKK60402.1"/>
    <property type="molecule type" value="Genomic_DNA"/>
</dbReference>
<organism evidence="1">
    <name type="scientific">marine sediment metagenome</name>
    <dbReference type="NCBI Taxonomy" id="412755"/>
    <lineage>
        <taxon>unclassified sequences</taxon>
        <taxon>metagenomes</taxon>
        <taxon>ecological metagenomes</taxon>
    </lineage>
</organism>
<protein>
    <submittedName>
        <fullName evidence="1">Uncharacterized protein</fullName>
    </submittedName>
</protein>
<accession>A0A0F8WU46</accession>